<keyword evidence="4" id="KW-0472">Membrane</keyword>
<accession>A0AAT9GHN3</accession>
<evidence type="ECO:0000256" key="3">
    <source>
        <dbReference type="ARBA" id="ARBA00022679"/>
    </source>
</evidence>
<reference evidence="6" key="1">
    <citation type="submission" date="2024-02" db="EMBL/GenBank/DDBJ databases">
        <title>Sediminibacterium planktonica sp. nov. and Sediminibacterium longus sp. nov., isolated from surface lake and river water.</title>
        <authorList>
            <person name="Watanabe K."/>
            <person name="Takemine S."/>
            <person name="Ishii Y."/>
            <person name="Ogata Y."/>
            <person name="Shindo C."/>
            <person name="Suda W."/>
        </authorList>
    </citation>
    <scope>NUCLEOTIDE SEQUENCE</scope>
    <source>
        <strain evidence="6">KACHI17</strain>
    </source>
</reference>
<feature type="transmembrane region" description="Helical" evidence="4">
    <location>
        <begin position="295"/>
        <end position="317"/>
    </location>
</feature>
<dbReference type="Pfam" id="PF00535">
    <property type="entry name" value="Glycos_transf_2"/>
    <property type="match status" value="1"/>
</dbReference>
<proteinExistence type="inferred from homology"/>
<dbReference type="GO" id="GO:0016757">
    <property type="term" value="F:glycosyltransferase activity"/>
    <property type="evidence" value="ECO:0007669"/>
    <property type="project" value="UniProtKB-KW"/>
</dbReference>
<dbReference type="PANTHER" id="PTHR43630:SF1">
    <property type="entry name" value="POLY-BETA-1,6-N-ACETYL-D-GLUCOSAMINE SYNTHASE"/>
    <property type="match status" value="1"/>
</dbReference>
<sequence length="387" mass="43825">MTILLYISLFIIAYVYIGYPLMILCIGQLVGLFRKKFHSTNTLSQDLPHVTILIAAYNEVDYLEAKIKNTLSLVYPEDKKSIIVVTDGSTDGSEILVSRYAQVQLFHAPERKGKVAAISRVLFSVVSDIVLFTDANVSLNEDALHHLVPHFEDPLIGAVAGEKKVSDGKEKGAVAVEGLYWKYESMIRKADAYVHSVTGAAGELFAIRTELLKQMPEGLICDDLYMSLQVIDQGFRIGYADKAYGVESYSFSIMKEWKRKIRIAAGSIQMLGMIDWWKLLRQRPVPVFQFVNRKIVRWIVVPYLVILIPFFVVFVGLNNAGVLLTAAILLSVVFYSWALLGGVLISLKFIPRFFYLPFYFVWANLAMIAGTWQYLFGRSFSVWEKVR</sequence>
<keyword evidence="3" id="KW-0808">Transferase</keyword>
<gene>
    <name evidence="6" type="ORF">KACHI17_10460</name>
</gene>
<name>A0AAT9GHN3_9BACT</name>
<evidence type="ECO:0000313" key="6">
    <source>
        <dbReference type="EMBL" id="BFG70165.1"/>
    </source>
</evidence>
<dbReference type="SUPFAM" id="SSF53448">
    <property type="entry name" value="Nucleotide-diphospho-sugar transferases"/>
    <property type="match status" value="1"/>
</dbReference>
<evidence type="ECO:0000259" key="5">
    <source>
        <dbReference type="Pfam" id="PF00535"/>
    </source>
</evidence>
<keyword evidence="4" id="KW-0812">Transmembrane</keyword>
<feature type="transmembrane region" description="Helical" evidence="4">
    <location>
        <begin position="323"/>
        <end position="347"/>
    </location>
</feature>
<dbReference type="EMBL" id="AP029612">
    <property type="protein sequence ID" value="BFG70165.1"/>
    <property type="molecule type" value="Genomic_DNA"/>
</dbReference>
<evidence type="ECO:0000256" key="4">
    <source>
        <dbReference type="SAM" id="Phobius"/>
    </source>
</evidence>
<feature type="transmembrane region" description="Helical" evidence="4">
    <location>
        <begin position="354"/>
        <end position="375"/>
    </location>
</feature>
<keyword evidence="2" id="KW-0328">Glycosyltransferase</keyword>
<dbReference type="Gene3D" id="3.90.550.10">
    <property type="entry name" value="Spore Coat Polysaccharide Biosynthesis Protein SpsA, Chain A"/>
    <property type="match status" value="1"/>
</dbReference>
<comment type="similarity">
    <text evidence="1">Belongs to the glycosyltransferase 2 family.</text>
</comment>
<dbReference type="InterPro" id="IPR001173">
    <property type="entry name" value="Glyco_trans_2-like"/>
</dbReference>
<dbReference type="AlphaFoldDB" id="A0AAT9GHN3"/>
<evidence type="ECO:0000256" key="2">
    <source>
        <dbReference type="ARBA" id="ARBA00022676"/>
    </source>
</evidence>
<feature type="transmembrane region" description="Helical" evidence="4">
    <location>
        <begin position="6"/>
        <end position="33"/>
    </location>
</feature>
<protein>
    <submittedName>
        <fullName evidence="6">Glycosyltransferase family 2 protein</fullName>
    </submittedName>
</protein>
<evidence type="ECO:0000256" key="1">
    <source>
        <dbReference type="ARBA" id="ARBA00006739"/>
    </source>
</evidence>
<keyword evidence="4" id="KW-1133">Transmembrane helix</keyword>
<dbReference type="PANTHER" id="PTHR43630">
    <property type="entry name" value="POLY-BETA-1,6-N-ACETYL-D-GLUCOSAMINE SYNTHASE"/>
    <property type="match status" value="1"/>
</dbReference>
<feature type="domain" description="Glycosyltransferase 2-like" evidence="5">
    <location>
        <begin position="51"/>
        <end position="213"/>
    </location>
</feature>
<dbReference type="RefSeq" id="WP_353550452.1">
    <property type="nucleotide sequence ID" value="NZ_AP029612.1"/>
</dbReference>
<dbReference type="InterPro" id="IPR029044">
    <property type="entry name" value="Nucleotide-diphossugar_trans"/>
</dbReference>
<dbReference type="CDD" id="cd06439">
    <property type="entry name" value="CESA_like_1"/>
    <property type="match status" value="1"/>
</dbReference>
<organism evidence="6">
    <name type="scientific">Sediminibacterium sp. KACHI17</name>
    <dbReference type="NCBI Taxonomy" id="1751071"/>
    <lineage>
        <taxon>Bacteria</taxon>
        <taxon>Pseudomonadati</taxon>
        <taxon>Bacteroidota</taxon>
        <taxon>Chitinophagia</taxon>
        <taxon>Chitinophagales</taxon>
        <taxon>Chitinophagaceae</taxon>
        <taxon>Sediminibacterium</taxon>
    </lineage>
</organism>